<dbReference type="InterPro" id="IPR016181">
    <property type="entry name" value="Acyl_CoA_acyltransferase"/>
</dbReference>
<keyword evidence="3" id="KW-1185">Reference proteome</keyword>
<dbReference type="Gene3D" id="3.40.630.30">
    <property type="match status" value="1"/>
</dbReference>
<dbReference type="EMBL" id="QGMI01000427">
    <property type="protein sequence ID" value="TVY40860.1"/>
    <property type="molecule type" value="Genomic_DNA"/>
</dbReference>
<protein>
    <recommendedName>
        <fullName evidence="1">N-acetyltransferase domain-containing protein</fullName>
    </recommendedName>
</protein>
<dbReference type="Pfam" id="PF00583">
    <property type="entry name" value="Acetyltransf_1"/>
    <property type="match status" value="1"/>
</dbReference>
<name>A0A8H8RUC5_9HELO</name>
<gene>
    <name evidence="2" type="ORF">LOCC1_G005186</name>
</gene>
<dbReference type="InterPro" id="IPR000182">
    <property type="entry name" value="GNAT_dom"/>
</dbReference>
<evidence type="ECO:0000313" key="3">
    <source>
        <dbReference type="Proteomes" id="UP000443090"/>
    </source>
</evidence>
<dbReference type="OrthoDB" id="410198at2759"/>
<dbReference type="Proteomes" id="UP000443090">
    <property type="component" value="Unassembled WGS sequence"/>
</dbReference>
<dbReference type="PANTHER" id="PTHR42791:SF5">
    <property type="entry name" value="HYPOTHETICAL ACETYLTRANSFERASE (EUROFUNG)"/>
    <property type="match status" value="1"/>
</dbReference>
<accession>A0A8H8RUC5</accession>
<dbReference type="AlphaFoldDB" id="A0A8H8RUC5"/>
<comment type="caution">
    <text evidence="2">The sequence shown here is derived from an EMBL/GenBank/DDBJ whole genome shotgun (WGS) entry which is preliminary data.</text>
</comment>
<dbReference type="GO" id="GO:0016747">
    <property type="term" value="F:acyltransferase activity, transferring groups other than amino-acyl groups"/>
    <property type="evidence" value="ECO:0007669"/>
    <property type="project" value="InterPro"/>
</dbReference>
<evidence type="ECO:0000259" key="1">
    <source>
        <dbReference type="PROSITE" id="PS51186"/>
    </source>
</evidence>
<sequence>MTLELQVIDPETDFPSLARCLFDSHEDPPQRFFHVFFPIHGEGDKAREDAINEGATRLKLWHTQDPASYWQKVVDTKTGRVAGGAMWKIYRENPFQSPSPDEDEVTWFPNGGSRTFVECALEEYSIPRARVAQKPHVYLFVLFTHPEYRRKGVGQQFMDWGMKKADQLGYDFFLESTFYGRPLYEANGFLYIEECIVHPETENPEDDWKKIDEKVGLWTFWLMWRPAGGQSKEGKTIRP</sequence>
<evidence type="ECO:0000313" key="2">
    <source>
        <dbReference type="EMBL" id="TVY40860.1"/>
    </source>
</evidence>
<organism evidence="2 3">
    <name type="scientific">Lachnellula occidentalis</name>
    <dbReference type="NCBI Taxonomy" id="215460"/>
    <lineage>
        <taxon>Eukaryota</taxon>
        <taxon>Fungi</taxon>
        <taxon>Dikarya</taxon>
        <taxon>Ascomycota</taxon>
        <taxon>Pezizomycotina</taxon>
        <taxon>Leotiomycetes</taxon>
        <taxon>Helotiales</taxon>
        <taxon>Lachnaceae</taxon>
        <taxon>Lachnellula</taxon>
    </lineage>
</organism>
<proteinExistence type="predicted"/>
<dbReference type="PANTHER" id="PTHR42791">
    <property type="entry name" value="GNAT FAMILY ACETYLTRANSFERASE"/>
    <property type="match status" value="1"/>
</dbReference>
<dbReference type="InterPro" id="IPR052523">
    <property type="entry name" value="Trichothecene_AcTrans"/>
</dbReference>
<dbReference type="PROSITE" id="PS51186">
    <property type="entry name" value="GNAT"/>
    <property type="match status" value="1"/>
</dbReference>
<feature type="domain" description="N-acetyltransferase" evidence="1">
    <location>
        <begin position="74"/>
        <end position="213"/>
    </location>
</feature>
<dbReference type="CDD" id="cd04301">
    <property type="entry name" value="NAT_SF"/>
    <property type="match status" value="1"/>
</dbReference>
<dbReference type="SUPFAM" id="SSF55729">
    <property type="entry name" value="Acyl-CoA N-acyltransferases (Nat)"/>
    <property type="match status" value="1"/>
</dbReference>
<reference evidence="2 3" key="1">
    <citation type="submission" date="2018-05" db="EMBL/GenBank/DDBJ databases">
        <title>Genome sequencing and assembly of the regulated plant pathogen Lachnellula willkommii and related sister species for the development of diagnostic species identification markers.</title>
        <authorList>
            <person name="Giroux E."/>
            <person name="Bilodeau G."/>
        </authorList>
    </citation>
    <scope>NUCLEOTIDE SEQUENCE [LARGE SCALE GENOMIC DNA]</scope>
    <source>
        <strain evidence="2 3">CBS 160.35</strain>
    </source>
</reference>